<feature type="compositionally biased region" description="Basic and acidic residues" evidence="1">
    <location>
        <begin position="288"/>
        <end position="306"/>
    </location>
</feature>
<dbReference type="InParanoid" id="A0A1S3KF90"/>
<keyword evidence="3" id="KW-0732">Signal</keyword>
<keyword evidence="2" id="KW-0812">Transmembrane</keyword>
<protein>
    <submittedName>
        <fullName evidence="5">Uncharacterized protein LOC106181151</fullName>
    </submittedName>
</protein>
<gene>
    <name evidence="5" type="primary">LOC106181151</name>
</gene>
<evidence type="ECO:0000256" key="1">
    <source>
        <dbReference type="SAM" id="MobiDB-lite"/>
    </source>
</evidence>
<sequence>MELCQVVLIVLAHLTTSAYQIKGNSTHIYSDAPYPVKRPRTQLYMTVFPFSKAISIRWDLTSYDYITDITAKYNVTPGSPITISNITRFTKEVNITHLPANRPVTVCLHVTFSNEKPVQKCSTKTTLRKIQPIPPVNNVQELSIEATITLSVLIILIVAIAVICIIFARYQKKQALKRQQARALRVRARIQGRVSQDPKKAAIGKILEHKHLPLDSKTLTEDWSVSSEVKVQDWQQNRISLDFEPPSDAPVVDTEDLVFFQNHTNGKIKHDDGKSSSLNSQSKVGSKASDEKPSTEEKSSLKEAHESPSATLSPEAAVAEDITPRSSEENVPAETTKTTEEKKTSRKTTSGPPRRKTLEEKLRYARKINAKANRMNSKSGTDRRSGNKTSSGKRRSSRTSGERSRSRSSHKQDGESGERPSSHSTSQSKSQPAESHNPVSTD</sequence>
<feature type="compositionally biased region" description="Polar residues" evidence="1">
    <location>
        <begin position="431"/>
        <end position="442"/>
    </location>
</feature>
<organism evidence="4 5">
    <name type="scientific">Lingula anatina</name>
    <name type="common">Brachiopod</name>
    <name type="synonym">Lingula unguis</name>
    <dbReference type="NCBI Taxonomy" id="7574"/>
    <lineage>
        <taxon>Eukaryota</taxon>
        <taxon>Metazoa</taxon>
        <taxon>Spiralia</taxon>
        <taxon>Lophotrochozoa</taxon>
        <taxon>Brachiopoda</taxon>
        <taxon>Linguliformea</taxon>
        <taxon>Lingulata</taxon>
        <taxon>Lingulida</taxon>
        <taxon>Linguloidea</taxon>
        <taxon>Lingulidae</taxon>
        <taxon>Lingula</taxon>
    </lineage>
</organism>
<feature type="region of interest" description="Disordered" evidence="1">
    <location>
        <begin position="265"/>
        <end position="442"/>
    </location>
</feature>
<evidence type="ECO:0000313" key="4">
    <source>
        <dbReference type="Proteomes" id="UP000085678"/>
    </source>
</evidence>
<dbReference type="Proteomes" id="UP000085678">
    <property type="component" value="Unplaced"/>
</dbReference>
<name>A0A1S3KF90_LINAN</name>
<feature type="compositionally biased region" description="Polar residues" evidence="1">
    <location>
        <begin position="275"/>
        <end position="284"/>
    </location>
</feature>
<keyword evidence="4" id="KW-1185">Reference proteome</keyword>
<evidence type="ECO:0000256" key="2">
    <source>
        <dbReference type="SAM" id="Phobius"/>
    </source>
</evidence>
<dbReference type="AlphaFoldDB" id="A0A1S3KF90"/>
<evidence type="ECO:0000313" key="5">
    <source>
        <dbReference type="RefSeq" id="XP_013420906.1"/>
    </source>
</evidence>
<reference evidence="5" key="1">
    <citation type="submission" date="2025-08" db="UniProtKB">
        <authorList>
            <consortium name="RefSeq"/>
        </authorList>
    </citation>
    <scope>IDENTIFICATION</scope>
    <source>
        <tissue evidence="5">Gonads</tissue>
    </source>
</reference>
<feature type="compositionally biased region" description="Basic and acidic residues" evidence="1">
    <location>
        <begin position="400"/>
        <end position="421"/>
    </location>
</feature>
<feature type="transmembrane region" description="Helical" evidence="2">
    <location>
        <begin position="148"/>
        <end position="168"/>
    </location>
</feature>
<feature type="chain" id="PRO_5010284523" evidence="3">
    <location>
        <begin position="19"/>
        <end position="442"/>
    </location>
</feature>
<keyword evidence="2" id="KW-1133">Transmembrane helix</keyword>
<evidence type="ECO:0000256" key="3">
    <source>
        <dbReference type="SAM" id="SignalP"/>
    </source>
</evidence>
<dbReference type="GeneID" id="106181151"/>
<dbReference type="RefSeq" id="XP_013420906.1">
    <property type="nucleotide sequence ID" value="XM_013565452.1"/>
</dbReference>
<keyword evidence="2" id="KW-0472">Membrane</keyword>
<proteinExistence type="predicted"/>
<dbReference type="KEGG" id="lak:106181151"/>
<feature type="signal peptide" evidence="3">
    <location>
        <begin position="1"/>
        <end position="18"/>
    </location>
</feature>
<accession>A0A1S3KF90</accession>